<dbReference type="InterPro" id="IPR058673">
    <property type="entry name" value="HHO5-like_N"/>
</dbReference>
<accession>A0ABD3BVP4</accession>
<dbReference type="PANTHER" id="PTHR31003">
    <property type="entry name" value="MYB FAMILY TRANSCRIPTION FACTOR"/>
    <property type="match status" value="1"/>
</dbReference>
<dbReference type="FunFam" id="1.10.10.60:FF:000002">
    <property type="entry name" value="Myb family transcription factor"/>
    <property type="match status" value="1"/>
</dbReference>
<keyword evidence="2" id="KW-0805">Transcription regulation</keyword>
<keyword evidence="9" id="KW-1185">Reference proteome</keyword>
<organism evidence="8 9">
    <name type="scientific">Castilleja foliolosa</name>
    <dbReference type="NCBI Taxonomy" id="1961234"/>
    <lineage>
        <taxon>Eukaryota</taxon>
        <taxon>Viridiplantae</taxon>
        <taxon>Streptophyta</taxon>
        <taxon>Embryophyta</taxon>
        <taxon>Tracheophyta</taxon>
        <taxon>Spermatophyta</taxon>
        <taxon>Magnoliopsida</taxon>
        <taxon>eudicotyledons</taxon>
        <taxon>Gunneridae</taxon>
        <taxon>Pentapetalae</taxon>
        <taxon>asterids</taxon>
        <taxon>lamiids</taxon>
        <taxon>Lamiales</taxon>
        <taxon>Orobanchaceae</taxon>
        <taxon>Pedicularideae</taxon>
        <taxon>Castillejinae</taxon>
        <taxon>Castilleja</taxon>
    </lineage>
</organism>
<dbReference type="SUPFAM" id="SSF46689">
    <property type="entry name" value="Homeodomain-like"/>
    <property type="match status" value="1"/>
</dbReference>
<dbReference type="Pfam" id="PF26575">
    <property type="entry name" value="HHO5_N"/>
    <property type="match status" value="1"/>
</dbReference>
<feature type="region of interest" description="Disordered" evidence="6">
    <location>
        <begin position="219"/>
        <end position="250"/>
    </location>
</feature>
<protein>
    <recommendedName>
        <fullName evidence="7">HTH myb-type domain-containing protein</fullName>
    </recommendedName>
</protein>
<comment type="caution">
    <text evidence="8">The sequence shown here is derived from an EMBL/GenBank/DDBJ whole genome shotgun (WGS) entry which is preliminary data.</text>
</comment>
<dbReference type="InterPro" id="IPR009057">
    <property type="entry name" value="Homeodomain-like_sf"/>
</dbReference>
<sequence length="370" mass="41797">MMRSAILPELSLDYRFLSKACARKTIGEIFAQVSMSHDGVSENIPKLEEIVNRLRDEMKKIDVFKRELPLCMHLMTNAVVAAEGELAEYKKSNAEPVLEEFMPLNKSCKDEQIDRVEEVDSRKKDISCKDKMDWMSSVQLWNSDSNKKNTEEEEEEEEMKQPSMDNLFQSIKNRTVVPLKGGCMNFPVKRDELLPVPALSLSPPELKNRNEMINSIRFSPNLSCSSSRSGSSSATPSNFKTSQHQNFRKQRRCWSPELHRQFINALQQLGGPQAATPKQIRELMQVDGLTNDEVKSHLQKFRLHTRRNTSNSNSQFIGLLMAEKQCNESSGSPEGPLQLNGSPDSNCGGDEEDEGHNWKGDTGLSGKDDA</sequence>
<dbReference type="GO" id="GO:0005634">
    <property type="term" value="C:nucleus"/>
    <property type="evidence" value="ECO:0007669"/>
    <property type="project" value="UniProtKB-SubCell"/>
</dbReference>
<dbReference type="AlphaFoldDB" id="A0ABD3BVP4"/>
<proteinExistence type="predicted"/>
<dbReference type="GO" id="GO:0006355">
    <property type="term" value="P:regulation of DNA-templated transcription"/>
    <property type="evidence" value="ECO:0007669"/>
    <property type="project" value="UniProtKB-ARBA"/>
</dbReference>
<dbReference type="GO" id="GO:0003677">
    <property type="term" value="F:DNA binding"/>
    <property type="evidence" value="ECO:0007669"/>
    <property type="project" value="UniProtKB-KW"/>
</dbReference>
<dbReference type="InterPro" id="IPR017930">
    <property type="entry name" value="Myb_dom"/>
</dbReference>
<keyword evidence="4" id="KW-0804">Transcription</keyword>
<feature type="domain" description="HTH myb-type" evidence="7">
    <location>
        <begin position="246"/>
        <end position="306"/>
    </location>
</feature>
<comment type="subcellular location">
    <subcellularLocation>
        <location evidence="1">Nucleus</location>
    </subcellularLocation>
</comment>
<evidence type="ECO:0000256" key="2">
    <source>
        <dbReference type="ARBA" id="ARBA00023015"/>
    </source>
</evidence>
<feature type="region of interest" description="Disordered" evidence="6">
    <location>
        <begin position="139"/>
        <end position="163"/>
    </location>
</feature>
<evidence type="ECO:0000256" key="3">
    <source>
        <dbReference type="ARBA" id="ARBA00023125"/>
    </source>
</evidence>
<dbReference type="NCBIfam" id="TIGR01557">
    <property type="entry name" value="myb_SHAQKYF"/>
    <property type="match status" value="1"/>
</dbReference>
<evidence type="ECO:0000256" key="6">
    <source>
        <dbReference type="SAM" id="MobiDB-lite"/>
    </source>
</evidence>
<dbReference type="PANTHER" id="PTHR31003:SF3">
    <property type="entry name" value="HOMEODOMAIN-LIKE SUPERFAMILY PROTEIN-RELATED"/>
    <property type="match status" value="1"/>
</dbReference>
<gene>
    <name evidence="8" type="ORF">CASFOL_036093</name>
</gene>
<evidence type="ECO:0000259" key="7">
    <source>
        <dbReference type="PROSITE" id="PS51294"/>
    </source>
</evidence>
<dbReference type="EMBL" id="JAVIJP010000066">
    <property type="protein sequence ID" value="KAL3621181.1"/>
    <property type="molecule type" value="Genomic_DNA"/>
</dbReference>
<keyword evidence="5" id="KW-0539">Nucleus</keyword>
<dbReference type="InterPro" id="IPR001005">
    <property type="entry name" value="SANT/Myb"/>
</dbReference>
<name>A0ABD3BVP4_9LAMI</name>
<dbReference type="Gene3D" id="1.10.10.60">
    <property type="entry name" value="Homeodomain-like"/>
    <property type="match status" value="1"/>
</dbReference>
<evidence type="ECO:0000313" key="9">
    <source>
        <dbReference type="Proteomes" id="UP001632038"/>
    </source>
</evidence>
<feature type="compositionally biased region" description="Low complexity" evidence="6">
    <location>
        <begin position="219"/>
        <end position="237"/>
    </location>
</feature>
<evidence type="ECO:0000256" key="5">
    <source>
        <dbReference type="ARBA" id="ARBA00023242"/>
    </source>
</evidence>
<feature type="region of interest" description="Disordered" evidence="6">
    <location>
        <begin position="325"/>
        <end position="370"/>
    </location>
</feature>
<evidence type="ECO:0000313" key="8">
    <source>
        <dbReference type="EMBL" id="KAL3621181.1"/>
    </source>
</evidence>
<dbReference type="PROSITE" id="PS51294">
    <property type="entry name" value="HTH_MYB"/>
    <property type="match status" value="1"/>
</dbReference>
<reference evidence="9" key="1">
    <citation type="journal article" date="2024" name="IScience">
        <title>Strigolactones Initiate the Formation of Haustorium-like Structures in Castilleja.</title>
        <authorList>
            <person name="Buerger M."/>
            <person name="Peterson D."/>
            <person name="Chory J."/>
        </authorList>
    </citation>
    <scope>NUCLEOTIDE SEQUENCE [LARGE SCALE GENOMIC DNA]</scope>
</reference>
<dbReference type="InterPro" id="IPR044787">
    <property type="entry name" value="HHO5-like"/>
</dbReference>
<dbReference type="Proteomes" id="UP001632038">
    <property type="component" value="Unassembled WGS sequence"/>
</dbReference>
<evidence type="ECO:0000256" key="4">
    <source>
        <dbReference type="ARBA" id="ARBA00023163"/>
    </source>
</evidence>
<dbReference type="InterPro" id="IPR006447">
    <property type="entry name" value="Myb_dom_plants"/>
</dbReference>
<evidence type="ECO:0000256" key="1">
    <source>
        <dbReference type="ARBA" id="ARBA00004123"/>
    </source>
</evidence>
<dbReference type="Pfam" id="PF00249">
    <property type="entry name" value="Myb_DNA-binding"/>
    <property type="match status" value="1"/>
</dbReference>
<keyword evidence="3" id="KW-0238">DNA-binding</keyword>